<dbReference type="STRING" id="1121131.SAMN02745229_01582"/>
<protein>
    <submittedName>
        <fullName evidence="1">Uncharacterized protein</fullName>
    </submittedName>
</protein>
<dbReference type="AlphaFoldDB" id="A0A1M5YLQ0"/>
<organism evidence="1 2">
    <name type="scientific">Butyrivibrio fibrisolvens DSM 3071</name>
    <dbReference type="NCBI Taxonomy" id="1121131"/>
    <lineage>
        <taxon>Bacteria</taxon>
        <taxon>Bacillati</taxon>
        <taxon>Bacillota</taxon>
        <taxon>Clostridia</taxon>
        <taxon>Lachnospirales</taxon>
        <taxon>Lachnospiraceae</taxon>
        <taxon>Butyrivibrio</taxon>
    </lineage>
</organism>
<name>A0A1M5YLQ0_BUTFI</name>
<gene>
    <name evidence="1" type="ORF">SAMN02745229_01582</name>
</gene>
<sequence length="130" mass="15634">MIYTHRKEACVLSELYCKKYSYGNTLFSIVLCDEDDARLLEFFENNVKEVINSKEEMYSWLISHDIYFFVRYLRKDRFVINHLLSLYDFKRNKKIYPPSNKALAKYESDDELIQELVLAFSSEGYHIVEM</sequence>
<evidence type="ECO:0000313" key="2">
    <source>
        <dbReference type="Proteomes" id="UP000184278"/>
    </source>
</evidence>
<reference evidence="2" key="1">
    <citation type="submission" date="2016-11" db="EMBL/GenBank/DDBJ databases">
        <authorList>
            <person name="Varghese N."/>
            <person name="Submissions S."/>
        </authorList>
    </citation>
    <scope>NUCLEOTIDE SEQUENCE [LARGE SCALE GENOMIC DNA]</scope>
    <source>
        <strain evidence="2">DSM 3071</strain>
    </source>
</reference>
<dbReference type="EMBL" id="FQXK01000012">
    <property type="protein sequence ID" value="SHI13005.1"/>
    <property type="molecule type" value="Genomic_DNA"/>
</dbReference>
<accession>A0A1M5YLQ0</accession>
<dbReference type="Proteomes" id="UP000184278">
    <property type="component" value="Unassembled WGS sequence"/>
</dbReference>
<keyword evidence="2" id="KW-1185">Reference proteome</keyword>
<evidence type="ECO:0000313" key="1">
    <source>
        <dbReference type="EMBL" id="SHI13005.1"/>
    </source>
</evidence>
<proteinExistence type="predicted"/>